<protein>
    <recommendedName>
        <fullName evidence="1">SnoaL-like domain-containing protein</fullName>
    </recommendedName>
</protein>
<dbReference type="Proteomes" id="UP000589626">
    <property type="component" value="Unassembled WGS sequence"/>
</dbReference>
<dbReference type="Gene3D" id="3.10.450.50">
    <property type="match status" value="1"/>
</dbReference>
<accession>A0A7W4VVS8</accession>
<organism evidence="2 3">
    <name type="scientific">Nocardioides soli</name>
    <dbReference type="NCBI Taxonomy" id="1036020"/>
    <lineage>
        <taxon>Bacteria</taxon>
        <taxon>Bacillati</taxon>
        <taxon>Actinomycetota</taxon>
        <taxon>Actinomycetes</taxon>
        <taxon>Propionibacteriales</taxon>
        <taxon>Nocardioidaceae</taxon>
        <taxon>Nocardioides</taxon>
    </lineage>
</organism>
<dbReference type="Pfam" id="PF12680">
    <property type="entry name" value="SnoaL_2"/>
    <property type="match status" value="1"/>
</dbReference>
<name>A0A7W4VVS8_9ACTN</name>
<comment type="caution">
    <text evidence="2">The sequence shown here is derived from an EMBL/GenBank/DDBJ whole genome shotgun (WGS) entry which is preliminary data.</text>
</comment>
<dbReference type="InterPro" id="IPR032710">
    <property type="entry name" value="NTF2-like_dom_sf"/>
</dbReference>
<evidence type="ECO:0000313" key="2">
    <source>
        <dbReference type="EMBL" id="MBB3042696.1"/>
    </source>
</evidence>
<keyword evidence="3" id="KW-1185">Reference proteome</keyword>
<evidence type="ECO:0000259" key="1">
    <source>
        <dbReference type="Pfam" id="PF12680"/>
    </source>
</evidence>
<dbReference type="AlphaFoldDB" id="A0A7W4VVS8"/>
<dbReference type="SUPFAM" id="SSF54427">
    <property type="entry name" value="NTF2-like"/>
    <property type="match status" value="1"/>
</dbReference>
<dbReference type="InterPro" id="IPR037401">
    <property type="entry name" value="SnoaL-like"/>
</dbReference>
<sequence>MTQFSRAELETAFQDYQDEVDRIAGSGDWARFADLFTEDATYREHAYGDFTGREEIRRWITRTMSAFPGSAMPHFPIAWYVVDEERSRIVCEVYNEMHDPGDGQPHGASNLTILTYAGDGLWSGEEDVYNPATFLRATQQWCRAAREHDRMTPAAEAWMAAFGG</sequence>
<reference evidence="2 3" key="1">
    <citation type="submission" date="2020-08" db="EMBL/GenBank/DDBJ databases">
        <title>Sequencing the genomes of 1000 actinobacteria strains.</title>
        <authorList>
            <person name="Klenk H.-P."/>
        </authorList>
    </citation>
    <scope>NUCLEOTIDE SEQUENCE [LARGE SCALE GENOMIC DNA]</scope>
    <source>
        <strain evidence="2 3">DSM 105498</strain>
    </source>
</reference>
<evidence type="ECO:0000313" key="3">
    <source>
        <dbReference type="Proteomes" id="UP000589626"/>
    </source>
</evidence>
<proteinExistence type="predicted"/>
<dbReference type="RefSeq" id="WP_183592640.1">
    <property type="nucleotide sequence ID" value="NZ_JACHWR010000002.1"/>
</dbReference>
<gene>
    <name evidence="2" type="ORF">FHU40_002514</name>
</gene>
<dbReference type="EMBL" id="JACHWR010000002">
    <property type="protein sequence ID" value="MBB3042696.1"/>
    <property type="molecule type" value="Genomic_DNA"/>
</dbReference>
<feature type="domain" description="SnoaL-like" evidence="1">
    <location>
        <begin position="25"/>
        <end position="116"/>
    </location>
</feature>